<keyword evidence="4" id="KW-0547">Nucleotide-binding</keyword>
<dbReference type="RefSeq" id="XP_001330025.1">
    <property type="nucleotide sequence ID" value="XM_001329990.1"/>
</dbReference>
<dbReference type="PROSITE" id="PS51285">
    <property type="entry name" value="AGC_KINASE_CTER"/>
    <property type="match status" value="1"/>
</dbReference>
<dbReference type="Gene3D" id="3.30.200.20">
    <property type="entry name" value="Phosphorylase Kinase, domain 1"/>
    <property type="match status" value="1"/>
</dbReference>
<dbReference type="CDD" id="cd05579">
    <property type="entry name" value="STKc_MAST_like"/>
    <property type="match status" value="1"/>
</dbReference>
<evidence type="ECO:0000256" key="8">
    <source>
        <dbReference type="ARBA" id="ARBA00048679"/>
    </source>
</evidence>
<dbReference type="SMART" id="SM00220">
    <property type="entry name" value="S_TKc"/>
    <property type="match status" value="1"/>
</dbReference>
<dbReference type="GO" id="GO:0004674">
    <property type="term" value="F:protein serine/threonine kinase activity"/>
    <property type="evidence" value="ECO:0000318"/>
    <property type="project" value="GO_Central"/>
</dbReference>
<dbReference type="SMR" id="A2DP41"/>
<dbReference type="InterPro" id="IPR000961">
    <property type="entry name" value="AGC-kinase_C"/>
</dbReference>
<evidence type="ECO:0000256" key="4">
    <source>
        <dbReference type="ARBA" id="ARBA00022741"/>
    </source>
</evidence>
<keyword evidence="5 11" id="KW-0418">Kinase</keyword>
<keyword evidence="6" id="KW-0067">ATP-binding</keyword>
<dbReference type="InterPro" id="IPR008271">
    <property type="entry name" value="Ser/Thr_kinase_AS"/>
</dbReference>
<dbReference type="InterPro" id="IPR011009">
    <property type="entry name" value="Kinase-like_dom_sf"/>
</dbReference>
<keyword evidence="2" id="KW-0723">Serine/threonine-protein kinase</keyword>
<proteinExistence type="predicted"/>
<organism evidence="11 12">
    <name type="scientific">Trichomonas vaginalis (strain ATCC PRA-98 / G3)</name>
    <dbReference type="NCBI Taxonomy" id="412133"/>
    <lineage>
        <taxon>Eukaryota</taxon>
        <taxon>Metamonada</taxon>
        <taxon>Parabasalia</taxon>
        <taxon>Trichomonadida</taxon>
        <taxon>Trichomonadidae</taxon>
        <taxon>Trichomonas</taxon>
    </lineage>
</organism>
<accession>A2DP41</accession>
<evidence type="ECO:0000256" key="6">
    <source>
        <dbReference type="ARBA" id="ARBA00022840"/>
    </source>
</evidence>
<evidence type="ECO:0000256" key="3">
    <source>
        <dbReference type="ARBA" id="ARBA00022679"/>
    </source>
</evidence>
<dbReference type="InterPro" id="IPR000719">
    <property type="entry name" value="Prot_kinase_dom"/>
</dbReference>
<dbReference type="KEGG" id="tva:4775912"/>
<dbReference type="PROSITE" id="PS50011">
    <property type="entry name" value="PROTEIN_KINASE_DOM"/>
    <property type="match status" value="1"/>
</dbReference>
<gene>
    <name evidence="11" type="ORF">TVAG_011160</name>
</gene>
<dbReference type="VEuPathDB" id="TrichDB:TVAG_011160"/>
<keyword evidence="3" id="KW-0808">Transferase</keyword>
<evidence type="ECO:0000313" key="12">
    <source>
        <dbReference type="Proteomes" id="UP000001542"/>
    </source>
</evidence>
<dbReference type="VEuPathDB" id="TrichDB:TVAGG3_0989110"/>
<dbReference type="EMBL" id="DS113225">
    <property type="protein sequence ID" value="EAY17890.1"/>
    <property type="molecule type" value="Genomic_DNA"/>
</dbReference>
<dbReference type="eggNOG" id="KOG0606">
    <property type="taxonomic scope" value="Eukaryota"/>
</dbReference>
<sequence>MNWERSSLARRRSPGNTRKIPDLIPINPDLHLYPKTFAYLKAQLMILANLNQSIKNTDKDRDSPLLRFKSLISSVLGALYANLFDMAKYALSEIEEILKRDLPQDVDFLGYRIMKALTALLRVKSLLSVTTATEKKIRPSQTHQKVENVEYCMCRLCENYFPVDQIEQHMLVCAQAFQSKNYVVSLDEKIRSLIYTARTSILDVNWPGDQTNAIGLIFPVLHCTILLERLLEHDAENNYEVDSLQYIYDGLDALRISDPNNENARNILVRAVMYCREKLKACNTLKSAYISEGSAPKLVNISDFSFKKQISRGAYARVFLAKKESTGDVVAIKVISRKHAARKNTAFTEKNILVKFQSEHVVSLYYTLCGVNNLYIVMEYVPGGDLKTVLHHLGCMDEHNARYYIVQIVAALQDLRKHKIVHRDLKPDNILIDRDGHLKLADFGLSFVGVVEKTLEFAGTPDYVAPEIVLNKGHSFPADYWSLGVIIYELLTGVPPFHGKTPEETFMNICEGIFEPIDGSKEAIDLIRQLLRPNPNERLGCRSVSDIMEHPFFKGIDWTALDTFEPPFCPCLKSEEDTSYFGNCSLKDYADIQFDLESNRKRSFSFGPEIVEHFKSDFDKLNEMIKNGQQIEDNDLSQFPVTSMNGLMDRTTRTASHRRAKHMSFETALSTPITLTTGSLPTTAMMSTPMIRPMVVKKRRFSSSKTPEPIQVKQPISLVAQPNML</sequence>
<dbReference type="Pfam" id="PF00069">
    <property type="entry name" value="Pkinase"/>
    <property type="match status" value="1"/>
</dbReference>
<evidence type="ECO:0000259" key="9">
    <source>
        <dbReference type="PROSITE" id="PS50011"/>
    </source>
</evidence>
<dbReference type="Gene3D" id="1.10.510.10">
    <property type="entry name" value="Transferase(Phosphotransferase) domain 1"/>
    <property type="match status" value="1"/>
</dbReference>
<comment type="catalytic activity">
    <reaction evidence="8">
        <text>L-seryl-[protein] + ATP = O-phospho-L-seryl-[protein] + ADP + H(+)</text>
        <dbReference type="Rhea" id="RHEA:17989"/>
        <dbReference type="Rhea" id="RHEA-COMP:9863"/>
        <dbReference type="Rhea" id="RHEA-COMP:11604"/>
        <dbReference type="ChEBI" id="CHEBI:15378"/>
        <dbReference type="ChEBI" id="CHEBI:29999"/>
        <dbReference type="ChEBI" id="CHEBI:30616"/>
        <dbReference type="ChEBI" id="CHEBI:83421"/>
        <dbReference type="ChEBI" id="CHEBI:456216"/>
        <dbReference type="EC" id="2.7.11.1"/>
    </reaction>
</comment>
<dbReference type="PANTHER" id="PTHR24356">
    <property type="entry name" value="SERINE/THREONINE-PROTEIN KINASE"/>
    <property type="match status" value="1"/>
</dbReference>
<dbReference type="GO" id="GO:0005524">
    <property type="term" value="F:ATP binding"/>
    <property type="evidence" value="ECO:0007669"/>
    <property type="project" value="UniProtKB-KW"/>
</dbReference>
<reference evidence="11" key="2">
    <citation type="journal article" date="2007" name="Science">
        <title>Draft genome sequence of the sexually transmitted pathogen Trichomonas vaginalis.</title>
        <authorList>
            <person name="Carlton J.M."/>
            <person name="Hirt R.P."/>
            <person name="Silva J.C."/>
            <person name="Delcher A.L."/>
            <person name="Schatz M."/>
            <person name="Zhao Q."/>
            <person name="Wortman J.R."/>
            <person name="Bidwell S.L."/>
            <person name="Alsmark U.C.M."/>
            <person name="Besteiro S."/>
            <person name="Sicheritz-Ponten T."/>
            <person name="Noel C.J."/>
            <person name="Dacks J.B."/>
            <person name="Foster P.G."/>
            <person name="Simillion C."/>
            <person name="Van de Peer Y."/>
            <person name="Miranda-Saavedra D."/>
            <person name="Barton G.J."/>
            <person name="Westrop G.D."/>
            <person name="Mueller S."/>
            <person name="Dessi D."/>
            <person name="Fiori P.L."/>
            <person name="Ren Q."/>
            <person name="Paulsen I."/>
            <person name="Zhang H."/>
            <person name="Bastida-Corcuera F.D."/>
            <person name="Simoes-Barbosa A."/>
            <person name="Brown M.T."/>
            <person name="Hayes R.D."/>
            <person name="Mukherjee M."/>
            <person name="Okumura C.Y."/>
            <person name="Schneider R."/>
            <person name="Smith A.J."/>
            <person name="Vanacova S."/>
            <person name="Villalvazo M."/>
            <person name="Haas B.J."/>
            <person name="Pertea M."/>
            <person name="Feldblyum T.V."/>
            <person name="Utterback T.R."/>
            <person name="Shu C.L."/>
            <person name="Osoegawa K."/>
            <person name="de Jong P.J."/>
            <person name="Hrdy I."/>
            <person name="Horvathova L."/>
            <person name="Zubacova Z."/>
            <person name="Dolezal P."/>
            <person name="Malik S.B."/>
            <person name="Logsdon J.M. Jr."/>
            <person name="Henze K."/>
            <person name="Gupta A."/>
            <person name="Wang C.C."/>
            <person name="Dunne R.L."/>
            <person name="Upcroft J.A."/>
            <person name="Upcroft P."/>
            <person name="White O."/>
            <person name="Salzberg S.L."/>
            <person name="Tang P."/>
            <person name="Chiu C.-H."/>
            <person name="Lee Y.-S."/>
            <person name="Embley T.M."/>
            <person name="Coombs G.H."/>
            <person name="Mottram J.C."/>
            <person name="Tachezy J."/>
            <person name="Fraser-Liggett C.M."/>
            <person name="Johnson P.J."/>
        </authorList>
    </citation>
    <scope>NUCLEOTIDE SEQUENCE [LARGE SCALE GENOMIC DNA]</scope>
    <source>
        <strain evidence="11">G3</strain>
    </source>
</reference>
<evidence type="ECO:0000256" key="2">
    <source>
        <dbReference type="ARBA" id="ARBA00022527"/>
    </source>
</evidence>
<dbReference type="FunFam" id="1.10.510.10:FF:000674">
    <property type="entry name" value="Serine/threonine protein kinase, putative"/>
    <property type="match status" value="1"/>
</dbReference>
<evidence type="ECO:0000259" key="10">
    <source>
        <dbReference type="PROSITE" id="PS51285"/>
    </source>
</evidence>
<dbReference type="PANTHER" id="PTHR24356:SF1">
    <property type="entry name" value="SERINE_THREONINE-PROTEIN KINASE GREATWALL"/>
    <property type="match status" value="1"/>
</dbReference>
<dbReference type="Proteomes" id="UP000001542">
    <property type="component" value="Unassembled WGS sequence"/>
</dbReference>
<dbReference type="EC" id="2.7.11.1" evidence="1"/>
<feature type="domain" description="AGC-kinase C-terminal" evidence="10">
    <location>
        <begin position="554"/>
        <end position="616"/>
    </location>
</feature>
<keyword evidence="12" id="KW-1185">Reference proteome</keyword>
<evidence type="ECO:0000313" key="11">
    <source>
        <dbReference type="EMBL" id="EAY17890.1"/>
    </source>
</evidence>
<dbReference type="SUPFAM" id="SSF56112">
    <property type="entry name" value="Protein kinase-like (PK-like)"/>
    <property type="match status" value="1"/>
</dbReference>
<evidence type="ECO:0000256" key="7">
    <source>
        <dbReference type="ARBA" id="ARBA00047899"/>
    </source>
</evidence>
<dbReference type="STRING" id="5722.A2DP41"/>
<comment type="catalytic activity">
    <reaction evidence="7">
        <text>L-threonyl-[protein] + ATP = O-phospho-L-threonyl-[protein] + ADP + H(+)</text>
        <dbReference type="Rhea" id="RHEA:46608"/>
        <dbReference type="Rhea" id="RHEA-COMP:11060"/>
        <dbReference type="Rhea" id="RHEA-COMP:11605"/>
        <dbReference type="ChEBI" id="CHEBI:15378"/>
        <dbReference type="ChEBI" id="CHEBI:30013"/>
        <dbReference type="ChEBI" id="CHEBI:30616"/>
        <dbReference type="ChEBI" id="CHEBI:61977"/>
        <dbReference type="ChEBI" id="CHEBI:456216"/>
        <dbReference type="EC" id="2.7.11.1"/>
    </reaction>
</comment>
<dbReference type="PROSITE" id="PS00108">
    <property type="entry name" value="PROTEIN_KINASE_ST"/>
    <property type="match status" value="1"/>
</dbReference>
<evidence type="ECO:0000256" key="1">
    <source>
        <dbReference type="ARBA" id="ARBA00012513"/>
    </source>
</evidence>
<dbReference type="GO" id="GO:0035556">
    <property type="term" value="P:intracellular signal transduction"/>
    <property type="evidence" value="ECO:0000318"/>
    <property type="project" value="GO_Central"/>
</dbReference>
<reference evidence="11" key="1">
    <citation type="submission" date="2006-10" db="EMBL/GenBank/DDBJ databases">
        <authorList>
            <person name="Amadeo P."/>
            <person name="Zhao Q."/>
            <person name="Wortman J."/>
            <person name="Fraser-Liggett C."/>
            <person name="Carlton J."/>
        </authorList>
    </citation>
    <scope>NUCLEOTIDE SEQUENCE</scope>
    <source>
        <strain evidence="11">G3</strain>
    </source>
</reference>
<name>A2DP41_TRIV3</name>
<feature type="domain" description="Protein kinase" evidence="9">
    <location>
        <begin position="304"/>
        <end position="553"/>
    </location>
</feature>
<dbReference type="AlphaFoldDB" id="A2DP41"/>
<dbReference type="InterPro" id="IPR050236">
    <property type="entry name" value="Ser_Thr_kinase_AGC"/>
</dbReference>
<protein>
    <recommendedName>
        <fullName evidence="1">non-specific serine/threonine protein kinase</fullName>
        <ecNumber evidence="1">2.7.11.1</ecNumber>
    </recommendedName>
</protein>
<dbReference type="InParanoid" id="A2DP41"/>
<evidence type="ECO:0000256" key="5">
    <source>
        <dbReference type="ARBA" id="ARBA00022777"/>
    </source>
</evidence>